<evidence type="ECO:0000256" key="1">
    <source>
        <dbReference type="SAM" id="Phobius"/>
    </source>
</evidence>
<dbReference type="EMBL" id="JAGGLB010000030">
    <property type="protein sequence ID" value="MBP1995064.1"/>
    <property type="molecule type" value="Genomic_DNA"/>
</dbReference>
<evidence type="ECO:0000313" key="4">
    <source>
        <dbReference type="Proteomes" id="UP001519287"/>
    </source>
</evidence>
<sequence length="611" mass="68513">MSKSLKTPIHKMIADIFRTLAFTYRQVFIFEVLYKTLTLFIFIPAISFIFHRLLRLGGFAGATNYELLHFVVSRYGFLCMLILIPVASMLIFLEFSVLVFIAYYGQNKQRIGIIPAFLQAISYLPSLFKYGFLGWALYLLLFLPLLGLGPGSSLLPSLQIPNFISGELFKTGGGTLLFAGVIAIMAYFNIRWTFLLHMILIEGTTSFRKAAKKSAALLKKSYIRMFVVMLCVFLLFMIVVVLMMALILGAVALVYLALPQQTGFAEVVRSVVSKSAVLSLYLATLFVTPLYITTLTRIYAAKADPGHVVLQMPEWRASENRSSQSQGLLHKHKRKLIALGLITVFATALVLVPAIGDVNLGDKKATIIAHRGYTSKGPENTLEAIQGAIEAHADFAEIDILETKDGELAVIHDTNLKRLTGRNAEVYDLTMDELRTLEVKQGNFTGRISSLAEVMNATRGKIKLNIEVKTHGKERDLVNTFIRTIRENDFQTDCIVQSLDYEIVQKIKAAEPELQIGYIIFAGVPDLQRIRADFVVMEEYMVNESVVASAKQQDKPLYVWTVNSTDSMQRFFSMDVDGIITDYPEDAISIAEELRSGFLVSLIQWLNNLRI</sequence>
<dbReference type="Pfam" id="PF10110">
    <property type="entry name" value="GPDPase_memb"/>
    <property type="match status" value="1"/>
</dbReference>
<dbReference type="SUPFAM" id="SSF51695">
    <property type="entry name" value="PLC-like phosphodiesterases"/>
    <property type="match status" value="1"/>
</dbReference>
<dbReference type="InterPro" id="IPR030395">
    <property type="entry name" value="GP_PDE_dom"/>
</dbReference>
<evidence type="ECO:0000313" key="3">
    <source>
        <dbReference type="EMBL" id="MBP1995064.1"/>
    </source>
</evidence>
<gene>
    <name evidence="3" type="ORF">J2Z66_006706</name>
</gene>
<accession>A0ABS4J5E2</accession>
<dbReference type="PANTHER" id="PTHR46211">
    <property type="entry name" value="GLYCEROPHOSPHORYL DIESTER PHOSPHODIESTERASE"/>
    <property type="match status" value="1"/>
</dbReference>
<comment type="caution">
    <text evidence="3">The sequence shown here is derived from an EMBL/GenBank/DDBJ whole genome shotgun (WGS) entry which is preliminary data.</text>
</comment>
<dbReference type="EC" id="3.1.4.46" evidence="3"/>
<reference evidence="3 4" key="1">
    <citation type="submission" date="2021-03" db="EMBL/GenBank/DDBJ databases">
        <title>Genomic Encyclopedia of Type Strains, Phase IV (KMG-IV): sequencing the most valuable type-strain genomes for metagenomic binning, comparative biology and taxonomic classification.</title>
        <authorList>
            <person name="Goeker M."/>
        </authorList>
    </citation>
    <scope>NUCLEOTIDE SEQUENCE [LARGE SCALE GENOMIC DNA]</scope>
    <source>
        <strain evidence="3 4">DSM 26048</strain>
    </source>
</reference>
<feature type="transmembrane region" description="Helical" evidence="1">
    <location>
        <begin position="135"/>
        <end position="155"/>
    </location>
</feature>
<keyword evidence="1" id="KW-0812">Transmembrane</keyword>
<feature type="domain" description="GP-PDE" evidence="2">
    <location>
        <begin position="365"/>
        <end position="591"/>
    </location>
</feature>
<feature type="transmembrane region" description="Helical" evidence="1">
    <location>
        <begin position="222"/>
        <end position="255"/>
    </location>
</feature>
<dbReference type="GO" id="GO:0008889">
    <property type="term" value="F:glycerophosphodiester phosphodiesterase activity"/>
    <property type="evidence" value="ECO:0007669"/>
    <property type="project" value="UniProtKB-EC"/>
</dbReference>
<proteinExistence type="predicted"/>
<evidence type="ECO:0000259" key="2">
    <source>
        <dbReference type="PROSITE" id="PS51704"/>
    </source>
</evidence>
<feature type="transmembrane region" description="Helical" evidence="1">
    <location>
        <begin position="175"/>
        <end position="201"/>
    </location>
</feature>
<keyword evidence="3" id="KW-0378">Hydrolase</keyword>
<dbReference type="Pfam" id="PF03009">
    <property type="entry name" value="GDPD"/>
    <property type="match status" value="1"/>
</dbReference>
<dbReference type="Gene3D" id="3.20.20.190">
    <property type="entry name" value="Phosphatidylinositol (PI) phosphodiesterase"/>
    <property type="match status" value="1"/>
</dbReference>
<dbReference type="RefSeq" id="WP_209976881.1">
    <property type="nucleotide sequence ID" value="NZ_JAGGLB010000030.1"/>
</dbReference>
<feature type="transmembrane region" description="Helical" evidence="1">
    <location>
        <begin position="75"/>
        <end position="104"/>
    </location>
</feature>
<dbReference type="PROSITE" id="PS51704">
    <property type="entry name" value="GP_PDE"/>
    <property type="match status" value="1"/>
</dbReference>
<dbReference type="PANTHER" id="PTHR46211:SF8">
    <property type="entry name" value="PHOSPHODIESTERASE"/>
    <property type="match status" value="1"/>
</dbReference>
<keyword evidence="4" id="KW-1185">Reference proteome</keyword>
<keyword evidence="1" id="KW-1133">Transmembrane helix</keyword>
<dbReference type="InterPro" id="IPR017946">
    <property type="entry name" value="PLC-like_Pdiesterase_TIM-brl"/>
</dbReference>
<dbReference type="CDD" id="cd08579">
    <property type="entry name" value="GDPD_memb_like"/>
    <property type="match status" value="1"/>
</dbReference>
<feature type="transmembrane region" description="Helical" evidence="1">
    <location>
        <begin position="275"/>
        <end position="292"/>
    </location>
</feature>
<organism evidence="3 4">
    <name type="scientific">Paenibacillus eucommiae</name>
    <dbReference type="NCBI Taxonomy" id="1355755"/>
    <lineage>
        <taxon>Bacteria</taxon>
        <taxon>Bacillati</taxon>
        <taxon>Bacillota</taxon>
        <taxon>Bacilli</taxon>
        <taxon>Bacillales</taxon>
        <taxon>Paenibacillaceae</taxon>
        <taxon>Paenibacillus</taxon>
    </lineage>
</organism>
<dbReference type="Proteomes" id="UP001519287">
    <property type="component" value="Unassembled WGS sequence"/>
</dbReference>
<dbReference type="InterPro" id="IPR018476">
    <property type="entry name" value="GlyceroP-diester-Pdiesterase_M"/>
</dbReference>
<protein>
    <submittedName>
        <fullName evidence="3">Glycerophosphoryl diester phosphodiesterase</fullName>
        <ecNumber evidence="3">3.1.4.46</ecNumber>
    </submittedName>
</protein>
<feature type="transmembrane region" description="Helical" evidence="1">
    <location>
        <begin position="32"/>
        <end position="54"/>
    </location>
</feature>
<name>A0ABS4J5E2_9BACL</name>
<keyword evidence="1" id="KW-0472">Membrane</keyword>
<feature type="transmembrane region" description="Helical" evidence="1">
    <location>
        <begin position="336"/>
        <end position="356"/>
    </location>
</feature>